<dbReference type="OrthoDB" id="4115415at2"/>
<dbReference type="AlphaFoldDB" id="A0A0L0KFN6"/>
<sequence length="224" mass="24707">MSSTLWPVLGPFPDAASAVARAREILREFADGFGLSWPELEPISTAEQYAYALRAFGIARMVADRDPVVVFPFLNELERRDAVTFAAEQPRSCLVADLRLTPELGDLWPLPEGVMVSLDTTLPFGTPETESHHGCTEEELDRMVAVLGPLSLVADWGCDWRGLSDTKNCGLRLCLNSVQMDQHSLPSPGEFGVWVELGNRVAWTPEGEAWRRESGLVLGEPRQG</sequence>
<organism evidence="1 2">
    <name type="scientific">Streptomyces acidiscabies</name>
    <dbReference type="NCBI Taxonomy" id="42234"/>
    <lineage>
        <taxon>Bacteria</taxon>
        <taxon>Bacillati</taxon>
        <taxon>Actinomycetota</taxon>
        <taxon>Actinomycetes</taxon>
        <taxon>Kitasatosporales</taxon>
        <taxon>Streptomycetaceae</taxon>
        <taxon>Streptomyces</taxon>
    </lineage>
</organism>
<dbReference type="RefSeq" id="WP_050370469.1">
    <property type="nucleotide sequence ID" value="NZ_KQ257813.1"/>
</dbReference>
<gene>
    <name evidence="1" type="ORF">IQ63_11010</name>
</gene>
<name>A0A0L0KFN6_9ACTN</name>
<comment type="caution">
    <text evidence="1">The sequence shown here is derived from an EMBL/GenBank/DDBJ whole genome shotgun (WGS) entry which is preliminary data.</text>
</comment>
<dbReference type="EMBL" id="JPPY01000073">
    <property type="protein sequence ID" value="KND36987.1"/>
    <property type="molecule type" value="Genomic_DNA"/>
</dbReference>
<reference evidence="2" key="1">
    <citation type="submission" date="2014-07" db="EMBL/GenBank/DDBJ databases">
        <title>Genome sequencing of plant-pathogenic Streptomyces species.</title>
        <authorList>
            <person name="Harrison J."/>
            <person name="Sapp M."/>
            <person name="Thwaites R."/>
            <person name="Studholme D.J."/>
        </authorList>
    </citation>
    <scope>NUCLEOTIDE SEQUENCE [LARGE SCALE GENOMIC DNA]</scope>
    <source>
        <strain evidence="2">NCPPB 4445</strain>
    </source>
</reference>
<evidence type="ECO:0000313" key="1">
    <source>
        <dbReference type="EMBL" id="KND36987.1"/>
    </source>
</evidence>
<protein>
    <submittedName>
        <fullName evidence="1">Uncharacterized protein</fullName>
    </submittedName>
</protein>
<evidence type="ECO:0000313" key="2">
    <source>
        <dbReference type="Proteomes" id="UP000037151"/>
    </source>
</evidence>
<accession>A0A0L0KFN6</accession>
<proteinExistence type="predicted"/>
<dbReference type="PATRIC" id="fig|42234.21.peg.2268"/>
<dbReference type="Proteomes" id="UP000037151">
    <property type="component" value="Unassembled WGS sequence"/>
</dbReference>